<dbReference type="InterPro" id="IPR001296">
    <property type="entry name" value="Glyco_trans_1"/>
</dbReference>
<reference evidence="2" key="2">
    <citation type="submission" date="2012-08" db="EMBL/GenBank/DDBJ databases">
        <authorList>
            <person name="Batty E."/>
        </authorList>
    </citation>
    <scope>NUCLEOTIDE SEQUENCE</scope>
    <source>
        <strain evidence="2">Ox1523</strain>
    </source>
</reference>
<reference evidence="2" key="1">
    <citation type="submission" date="2012-08" db="EMBL/GenBank/DDBJ databases">
        <title>Recombinational switching of the Clostridium difficile S-layer and a novel glycosylation gene cluster revealed by large scale whole genome sequencing.</title>
        <authorList>
            <person name="Dingle K.E."/>
            <person name="Didelot X."/>
            <person name="Ansari M.A."/>
            <person name="Eyre D.W."/>
            <person name="Vaughan A."/>
            <person name="Griffiths D."/>
            <person name="Ip C.L.C."/>
            <person name="Batty E.M."/>
            <person name="Bowden R."/>
            <person name="Jolley K.A."/>
            <person name="Hood D.W."/>
            <person name="Fawley W.N."/>
            <person name="Walker A.S."/>
            <person name="Peto T.E."/>
            <person name="Wilcox M.H."/>
            <person name="Crook D.W."/>
        </authorList>
    </citation>
    <scope>NUCLEOTIDE SEQUENCE</scope>
    <source>
        <strain evidence="2">Ox1523</strain>
    </source>
</reference>
<keyword evidence="2" id="KW-0808">Transferase</keyword>
<gene>
    <name evidence="2" type="primary">ORF7</name>
</gene>
<dbReference type="SUPFAM" id="SSF53756">
    <property type="entry name" value="UDP-Glycosyltransferase/glycogen phosphorylase"/>
    <property type="match status" value="1"/>
</dbReference>
<dbReference type="Pfam" id="PF00534">
    <property type="entry name" value="Glycos_transf_1"/>
    <property type="match status" value="1"/>
</dbReference>
<dbReference type="AlphaFoldDB" id="J7RET3"/>
<dbReference type="CDD" id="cd11579">
    <property type="entry name" value="Glyco_tran_WbsX"/>
    <property type="match status" value="1"/>
</dbReference>
<evidence type="ECO:0000259" key="1">
    <source>
        <dbReference type="Pfam" id="PF00534"/>
    </source>
</evidence>
<proteinExistence type="predicted"/>
<dbReference type="EMBL" id="HE980331">
    <property type="protein sequence ID" value="CCK73624.1"/>
    <property type="molecule type" value="Genomic_DNA"/>
</dbReference>
<dbReference type="Gene3D" id="3.20.20.80">
    <property type="entry name" value="Glycosidases"/>
    <property type="match status" value="1"/>
</dbReference>
<dbReference type="Pfam" id="PF14307">
    <property type="entry name" value="Glyco_tran_WbsX"/>
    <property type="match status" value="1"/>
</dbReference>
<dbReference type="InterPro" id="IPR032719">
    <property type="entry name" value="WbsX"/>
</dbReference>
<dbReference type="Gene3D" id="3.40.50.2000">
    <property type="entry name" value="Glycogen Phosphorylase B"/>
    <property type="match status" value="2"/>
</dbReference>
<dbReference type="PANTHER" id="PTHR41244:SF1">
    <property type="entry name" value="GLYCOSYLTRANSFERASE"/>
    <property type="match status" value="1"/>
</dbReference>
<feature type="domain" description="Glycosyl transferase family 1" evidence="1">
    <location>
        <begin position="210"/>
        <end position="358"/>
    </location>
</feature>
<name>J7RET3_CLODI</name>
<organism evidence="2">
    <name type="scientific">Clostridioides difficile</name>
    <name type="common">Peptoclostridium difficile</name>
    <dbReference type="NCBI Taxonomy" id="1496"/>
    <lineage>
        <taxon>Bacteria</taxon>
        <taxon>Bacillati</taxon>
        <taxon>Bacillota</taxon>
        <taxon>Clostridia</taxon>
        <taxon>Peptostreptococcales</taxon>
        <taxon>Peptostreptococcaceae</taxon>
        <taxon>Clostridioides</taxon>
    </lineage>
</organism>
<protein>
    <submittedName>
        <fullName evidence="2">Putative multidomain glycosyl transferase</fullName>
    </submittedName>
</protein>
<dbReference type="PANTHER" id="PTHR41244">
    <property type="entry name" value="RHAMNAN SYNTHESIS F"/>
    <property type="match status" value="1"/>
</dbReference>
<accession>J7RET3</accession>
<dbReference type="GO" id="GO:0016757">
    <property type="term" value="F:glycosyltransferase activity"/>
    <property type="evidence" value="ECO:0007669"/>
    <property type="project" value="InterPro"/>
</dbReference>
<evidence type="ECO:0000313" key="2">
    <source>
        <dbReference type="EMBL" id="CCK73624.1"/>
    </source>
</evidence>
<sequence>MNVGGTQLHIEDLISKIENETFYILYKKKNKLILDEYRDSKLINTYNYYCGDLSSVVEYTNPLFKLIYSAILVNFKIDLIHIHHLKNHTFDIIYEAKSLNLPIIITIHDYYLVCPKINLIDRNNCCCVNRETKELCGECMSEEIGMSFEELHLYREEVSKILLMCNEVIIPNKSVSEVLLIHYYCIKEKIRVIEHGQTGEVSKYAPTYKNGKFNVAFVGGLKPCKGSKEIIKIIKNCTDKDINFFVFGTIDDKDFDDIPSHNINCTGNYFRKDIYKLLEENEIHIVCILSIWPETFCYTLSESWQCNIPVITVDIGATGERVKNGGGILITGNNIGESTLKSIIELKNDRNKYESLCKTVKNIKLRDIGEMSKDYSNLYFSYMKNVMLDNKISSELILDALKNIDLFQTNNSIKNYELEDLKNEIKYIKGTFAYRVWQKYKDMKIPFKSNISSFFKRKVSLEKDISKNKNIIKRKSEQLNIISNIEYEQVYYENEKLNFYVEGWFFSKYYDMNVSCENCESFSIERLSRPDVQSHFGGKKEAENSGYRIAFIGVEENSKISLVFDIGNLKKYYNFNVDTSQGVVYIGKYPKKLRWKSIPQLFDMTVVEPYKYKKVIDKNSETIENVSLILNATRPIKKEWAEETIRSIINQGFKSLYIISCNENLNLFSEIDNIMLVSSKLLTRKEECLEFLTSKYDFNCEYVSFISIGDKMEVNTIREMIKEAKKSNSFIVTTNENRFFEEEYFAPFYKQQLYNRFDNPSIDRLCRKSMLISTDKIIDFISGNIKSNEIKIIDKILYNYRLYNDNIDNKVKVLAYYLPQFHTIPENDEWWGEGFTEWVNVNRGRPMFKGHYQPHVPGELGYYNLVKDEGIQKKQSQLANDYNIYGMCYYYYWFNGKKLLEKPLENLIADKSINTNFCICWANENWCRRWDGLENEILIKQEHNVQSDKRFIYDVLPILKDERYITIDNKPILLVYKSDLFPNFISTVESWNKICIENGLEGLEVITVQTGGLEDPRNMGCKYAVEFPPHNIYSRVLSAKSKVEELDKDFEGTILDYSEVAGIGMNKKAQPYTFFRGVMLSWDNTARRNTQSRIFYGSNPNEYKKWIASVIDFSINFYEEKERMIFINAWNEWAEGTHLEPDEKYGHKYLEVTKEVLGAQY</sequence>